<dbReference type="PANTHER" id="PTHR39321:SF3">
    <property type="entry name" value="PHOSPHOPANTETHEINE ADENYLYLTRANSFERASE"/>
    <property type="match status" value="1"/>
</dbReference>
<evidence type="ECO:0000256" key="11">
    <source>
        <dbReference type="HAMAP-Rule" id="MF_00244"/>
    </source>
</evidence>
<comment type="similarity">
    <text evidence="3 11">Belongs to the NadD family.</text>
</comment>
<evidence type="ECO:0000256" key="12">
    <source>
        <dbReference type="SAM" id="MobiDB-lite"/>
    </source>
</evidence>
<evidence type="ECO:0000256" key="9">
    <source>
        <dbReference type="ARBA" id="ARBA00023027"/>
    </source>
</evidence>
<evidence type="ECO:0000313" key="15">
    <source>
        <dbReference type="Proteomes" id="UP000542776"/>
    </source>
</evidence>
<dbReference type="AlphaFoldDB" id="A0A7W6MLK4"/>
<evidence type="ECO:0000256" key="3">
    <source>
        <dbReference type="ARBA" id="ARBA00009014"/>
    </source>
</evidence>
<keyword evidence="15" id="KW-1185">Reference proteome</keyword>
<evidence type="ECO:0000256" key="8">
    <source>
        <dbReference type="ARBA" id="ARBA00022840"/>
    </source>
</evidence>
<dbReference type="GO" id="GO:0004515">
    <property type="term" value="F:nicotinate-nucleotide adenylyltransferase activity"/>
    <property type="evidence" value="ECO:0007669"/>
    <property type="project" value="UniProtKB-UniRule"/>
</dbReference>
<evidence type="ECO:0000256" key="7">
    <source>
        <dbReference type="ARBA" id="ARBA00022741"/>
    </source>
</evidence>
<evidence type="ECO:0000256" key="5">
    <source>
        <dbReference type="ARBA" id="ARBA00022679"/>
    </source>
</evidence>
<dbReference type="UniPathway" id="UPA00253">
    <property type="reaction ID" value="UER00332"/>
</dbReference>
<name>A0A7W6MLK4_9HYPH</name>
<comment type="pathway">
    <text evidence="2 11">Cofactor biosynthesis; NAD(+) biosynthesis; deamido-NAD(+) from nicotinate D-ribonucleotide: step 1/1.</text>
</comment>
<keyword evidence="7 11" id="KW-0547">Nucleotide-binding</keyword>
<protein>
    <recommendedName>
        <fullName evidence="11">Probable nicotinate-nucleotide adenylyltransferase</fullName>
        <ecNumber evidence="11">2.7.7.18</ecNumber>
    </recommendedName>
    <alternativeName>
        <fullName evidence="11">Deamido-NAD(+) diphosphorylase</fullName>
    </alternativeName>
    <alternativeName>
        <fullName evidence="11">Deamido-NAD(+) pyrophosphorylase</fullName>
    </alternativeName>
    <alternativeName>
        <fullName evidence="11">Nicotinate mononucleotide adenylyltransferase</fullName>
        <shortName evidence="11">NaMN adenylyltransferase</shortName>
    </alternativeName>
</protein>
<comment type="caution">
    <text evidence="14">The sequence shown here is derived from an EMBL/GenBank/DDBJ whole genome shotgun (WGS) entry which is preliminary data.</text>
</comment>
<dbReference type="Pfam" id="PF01467">
    <property type="entry name" value="CTP_transf_like"/>
    <property type="match status" value="1"/>
</dbReference>
<dbReference type="NCBIfam" id="NF000843">
    <property type="entry name" value="PRK00071.2-2"/>
    <property type="match status" value="1"/>
</dbReference>
<evidence type="ECO:0000256" key="10">
    <source>
        <dbReference type="ARBA" id="ARBA00048721"/>
    </source>
</evidence>
<keyword evidence="4 11" id="KW-0662">Pyridine nucleotide biosynthesis</keyword>
<evidence type="ECO:0000259" key="13">
    <source>
        <dbReference type="Pfam" id="PF01467"/>
    </source>
</evidence>
<dbReference type="EMBL" id="JACIEK010000013">
    <property type="protein sequence ID" value="MBB3999898.1"/>
    <property type="molecule type" value="Genomic_DNA"/>
</dbReference>
<evidence type="ECO:0000256" key="4">
    <source>
        <dbReference type="ARBA" id="ARBA00022642"/>
    </source>
</evidence>
<dbReference type="GO" id="GO:0009435">
    <property type="term" value="P:NAD+ biosynthetic process"/>
    <property type="evidence" value="ECO:0007669"/>
    <property type="project" value="UniProtKB-UniRule"/>
</dbReference>
<organism evidence="14 15">
    <name type="scientific">Aureimonas pseudogalii</name>
    <dbReference type="NCBI Taxonomy" id="1744844"/>
    <lineage>
        <taxon>Bacteria</taxon>
        <taxon>Pseudomonadati</taxon>
        <taxon>Pseudomonadota</taxon>
        <taxon>Alphaproteobacteria</taxon>
        <taxon>Hyphomicrobiales</taxon>
        <taxon>Aurantimonadaceae</taxon>
        <taxon>Aureimonas</taxon>
    </lineage>
</organism>
<dbReference type="NCBIfam" id="TIGR00125">
    <property type="entry name" value="cyt_tran_rel"/>
    <property type="match status" value="1"/>
</dbReference>
<dbReference type="EC" id="2.7.7.18" evidence="11"/>
<reference evidence="14 15" key="1">
    <citation type="submission" date="2020-08" db="EMBL/GenBank/DDBJ databases">
        <title>Genomic Encyclopedia of Type Strains, Phase IV (KMG-IV): sequencing the most valuable type-strain genomes for metagenomic binning, comparative biology and taxonomic classification.</title>
        <authorList>
            <person name="Goeker M."/>
        </authorList>
    </citation>
    <scope>NUCLEOTIDE SEQUENCE [LARGE SCALE GENOMIC DNA]</scope>
    <source>
        <strain evidence="14 15">DSM 102238</strain>
    </source>
</reference>
<sequence>MTHALHPAPPLRPADLRLPHTERGLRIGLFGGSFNPPHEGHLLVAETALQRLRLDRVWWMVTPGNPLKDHGNLKPLAERVALSRRLVRDPRILVTALEAVHQIRYTADTVALLRRRKPDVRFVWLMGADSLAGFHRWQSWRTIARQVPLAVIDRPGATLSLLSSPAARALGRFRLAEADAPLLALSDPPAWVFLHGPRSPLSSTLLRERGTPTEPTDRAEAPS</sequence>
<comment type="catalytic activity">
    <reaction evidence="10 11">
        <text>nicotinate beta-D-ribonucleotide + ATP + H(+) = deamido-NAD(+) + diphosphate</text>
        <dbReference type="Rhea" id="RHEA:22860"/>
        <dbReference type="ChEBI" id="CHEBI:15378"/>
        <dbReference type="ChEBI" id="CHEBI:30616"/>
        <dbReference type="ChEBI" id="CHEBI:33019"/>
        <dbReference type="ChEBI" id="CHEBI:57502"/>
        <dbReference type="ChEBI" id="CHEBI:58437"/>
        <dbReference type="EC" id="2.7.7.18"/>
    </reaction>
</comment>
<feature type="compositionally biased region" description="Basic and acidic residues" evidence="12">
    <location>
        <begin position="206"/>
        <end position="223"/>
    </location>
</feature>
<dbReference type="NCBIfam" id="NF000845">
    <property type="entry name" value="PRK00071.2-4"/>
    <property type="match status" value="1"/>
</dbReference>
<dbReference type="RefSeq" id="WP_312857485.1">
    <property type="nucleotide sequence ID" value="NZ_JACIEK010000013.1"/>
</dbReference>
<dbReference type="SUPFAM" id="SSF52374">
    <property type="entry name" value="Nucleotidylyl transferase"/>
    <property type="match status" value="1"/>
</dbReference>
<dbReference type="Proteomes" id="UP000542776">
    <property type="component" value="Unassembled WGS sequence"/>
</dbReference>
<gene>
    <name evidence="11" type="primary">nadD</name>
    <name evidence="14" type="ORF">GGR04_003770</name>
</gene>
<accession>A0A7W6MLK4</accession>
<evidence type="ECO:0000256" key="2">
    <source>
        <dbReference type="ARBA" id="ARBA00005019"/>
    </source>
</evidence>
<dbReference type="GO" id="GO:0005524">
    <property type="term" value="F:ATP binding"/>
    <property type="evidence" value="ECO:0007669"/>
    <property type="project" value="UniProtKB-KW"/>
</dbReference>
<keyword evidence="8 11" id="KW-0067">ATP-binding</keyword>
<feature type="domain" description="Cytidyltransferase-like" evidence="13">
    <location>
        <begin position="29"/>
        <end position="209"/>
    </location>
</feature>
<dbReference type="CDD" id="cd02165">
    <property type="entry name" value="NMNAT"/>
    <property type="match status" value="1"/>
</dbReference>
<dbReference type="InterPro" id="IPR004821">
    <property type="entry name" value="Cyt_trans-like"/>
</dbReference>
<keyword evidence="5 11" id="KW-0808">Transferase</keyword>
<dbReference type="InterPro" id="IPR005248">
    <property type="entry name" value="NadD/NMNAT"/>
</dbReference>
<evidence type="ECO:0000256" key="6">
    <source>
        <dbReference type="ARBA" id="ARBA00022695"/>
    </source>
</evidence>
<keyword evidence="6 11" id="KW-0548">Nucleotidyltransferase</keyword>
<dbReference type="NCBIfam" id="TIGR00482">
    <property type="entry name" value="nicotinate (nicotinamide) nucleotide adenylyltransferase"/>
    <property type="match status" value="1"/>
</dbReference>
<proteinExistence type="inferred from homology"/>
<dbReference type="Gene3D" id="3.40.50.620">
    <property type="entry name" value="HUPs"/>
    <property type="match status" value="1"/>
</dbReference>
<dbReference type="PANTHER" id="PTHR39321">
    <property type="entry name" value="NICOTINATE-NUCLEOTIDE ADENYLYLTRANSFERASE-RELATED"/>
    <property type="match status" value="1"/>
</dbReference>
<dbReference type="HAMAP" id="MF_00244">
    <property type="entry name" value="NaMN_adenylyltr"/>
    <property type="match status" value="1"/>
</dbReference>
<dbReference type="InterPro" id="IPR014729">
    <property type="entry name" value="Rossmann-like_a/b/a_fold"/>
</dbReference>
<evidence type="ECO:0000313" key="14">
    <source>
        <dbReference type="EMBL" id="MBB3999898.1"/>
    </source>
</evidence>
<evidence type="ECO:0000256" key="1">
    <source>
        <dbReference type="ARBA" id="ARBA00002324"/>
    </source>
</evidence>
<feature type="region of interest" description="Disordered" evidence="12">
    <location>
        <begin position="203"/>
        <end position="223"/>
    </location>
</feature>
<keyword evidence="9 11" id="KW-0520">NAD</keyword>
<comment type="function">
    <text evidence="1 11">Catalyzes the reversible adenylation of nicotinate mononucleotide (NaMN) to nicotinic acid adenine dinucleotide (NaAD).</text>
</comment>